<dbReference type="AlphaFoldDB" id="A0AAV9FF86"/>
<proteinExistence type="inferred from homology"/>
<evidence type="ECO:0000256" key="4">
    <source>
        <dbReference type="ARBA" id="ARBA00022640"/>
    </source>
</evidence>
<dbReference type="Proteomes" id="UP001180020">
    <property type="component" value="Unassembled WGS sequence"/>
</dbReference>
<protein>
    <recommendedName>
        <fullName evidence="9">Fungal lipase-type domain-containing protein</fullName>
    </recommendedName>
</protein>
<reference evidence="10" key="2">
    <citation type="submission" date="2023-06" db="EMBL/GenBank/DDBJ databases">
        <authorList>
            <person name="Ma L."/>
            <person name="Liu K.-W."/>
            <person name="Li Z."/>
            <person name="Hsiao Y.-Y."/>
            <person name="Qi Y."/>
            <person name="Fu T."/>
            <person name="Tang G."/>
            <person name="Zhang D."/>
            <person name="Sun W.-H."/>
            <person name="Liu D.-K."/>
            <person name="Li Y."/>
            <person name="Chen G.-Z."/>
            <person name="Liu X.-D."/>
            <person name="Liao X.-Y."/>
            <person name="Jiang Y.-T."/>
            <person name="Yu X."/>
            <person name="Hao Y."/>
            <person name="Huang J."/>
            <person name="Zhao X.-W."/>
            <person name="Ke S."/>
            <person name="Chen Y.-Y."/>
            <person name="Wu W.-L."/>
            <person name="Hsu J.-L."/>
            <person name="Lin Y.-F."/>
            <person name="Huang M.-D."/>
            <person name="Li C.-Y."/>
            <person name="Huang L."/>
            <person name="Wang Z.-W."/>
            <person name="Zhao X."/>
            <person name="Zhong W.-Y."/>
            <person name="Peng D.-H."/>
            <person name="Ahmad S."/>
            <person name="Lan S."/>
            <person name="Zhang J.-S."/>
            <person name="Tsai W.-C."/>
            <person name="Van De Peer Y."/>
            <person name="Liu Z.-J."/>
        </authorList>
    </citation>
    <scope>NUCLEOTIDE SEQUENCE</scope>
    <source>
        <strain evidence="10">CP</strain>
        <tissue evidence="10">Leaves</tissue>
    </source>
</reference>
<comment type="similarity">
    <text evidence="2">Belongs to the AB hydrolase superfamily. Lipase family.</text>
</comment>
<dbReference type="Gene3D" id="3.40.50.1820">
    <property type="entry name" value="alpha/beta hydrolase"/>
    <property type="match status" value="1"/>
</dbReference>
<gene>
    <name evidence="10" type="ORF">QJS10_CPA01g02800</name>
</gene>
<dbReference type="InterPro" id="IPR002921">
    <property type="entry name" value="Fungal_lipase-type"/>
</dbReference>
<keyword evidence="7" id="KW-0442">Lipid degradation</keyword>
<dbReference type="EMBL" id="JAUJYO010000001">
    <property type="protein sequence ID" value="KAK1324485.1"/>
    <property type="molecule type" value="Genomic_DNA"/>
</dbReference>
<dbReference type="Pfam" id="PF01764">
    <property type="entry name" value="Lipase_3"/>
    <property type="match status" value="1"/>
</dbReference>
<name>A0AAV9FF86_ACOCL</name>
<keyword evidence="5" id="KW-0378">Hydrolase</keyword>
<comment type="subcellular location">
    <subcellularLocation>
        <location evidence="1">Plastid</location>
        <location evidence="1">Chloroplast</location>
    </subcellularLocation>
</comment>
<dbReference type="InterPro" id="IPR029058">
    <property type="entry name" value="AB_hydrolase_fold"/>
</dbReference>
<dbReference type="SUPFAM" id="SSF53474">
    <property type="entry name" value="alpha/beta-Hydrolases"/>
    <property type="match status" value="1"/>
</dbReference>
<sequence length="410" mass="45310">MHLAINLSHHISPHTKNTTTTRFASSLRVHATAATTPPNPTHRASIGKQWREYQGINNWDGLLDPLDDALRTEILRYGQFVESAYAAFDFHPKPHPHSLLPPDSGYRVTRHLHATSSIDLNWVSNRSTFIGYVAVSTDEAEVARLGRRDIVIAYRGTITCLEWLENLRAGLTRLDASGQPDASPMVASGFWSLYTSRARERASLREEVREEVRRLVSAYGGGGPISLTVTGHSLGAALGVLTAYDVARDFGDDALVTVVSFGGPRVGNERFRRELERSGGRVLRIVNAQDVITKVPGVVMEGGGDGDGEGWVKRRLSEAGWVYAEVGRELRLRSSDSPRREVRAGNVATCHDLGVYLHLVNSFMSSGCAEERSQMDLLSMFGNMGTWHRERSPVAWGQSPPLDQVYDQVH</sequence>
<organism evidence="10 11">
    <name type="scientific">Acorus calamus</name>
    <name type="common">Sweet flag</name>
    <dbReference type="NCBI Taxonomy" id="4465"/>
    <lineage>
        <taxon>Eukaryota</taxon>
        <taxon>Viridiplantae</taxon>
        <taxon>Streptophyta</taxon>
        <taxon>Embryophyta</taxon>
        <taxon>Tracheophyta</taxon>
        <taxon>Spermatophyta</taxon>
        <taxon>Magnoliopsida</taxon>
        <taxon>Liliopsida</taxon>
        <taxon>Acoraceae</taxon>
        <taxon>Acorus</taxon>
    </lineage>
</organism>
<feature type="domain" description="Fungal lipase-type" evidence="9">
    <location>
        <begin position="151"/>
        <end position="298"/>
    </location>
</feature>
<dbReference type="GO" id="GO:0004620">
    <property type="term" value="F:phospholipase activity"/>
    <property type="evidence" value="ECO:0007669"/>
    <property type="project" value="UniProtKB-ARBA"/>
</dbReference>
<keyword evidence="8" id="KW-0443">Lipid metabolism</keyword>
<evidence type="ECO:0000256" key="7">
    <source>
        <dbReference type="ARBA" id="ARBA00022963"/>
    </source>
</evidence>
<keyword evidence="11" id="KW-1185">Reference proteome</keyword>
<dbReference type="CDD" id="cd00519">
    <property type="entry name" value="Lipase_3"/>
    <property type="match status" value="1"/>
</dbReference>
<evidence type="ECO:0000313" key="11">
    <source>
        <dbReference type="Proteomes" id="UP001180020"/>
    </source>
</evidence>
<evidence type="ECO:0000256" key="5">
    <source>
        <dbReference type="ARBA" id="ARBA00022801"/>
    </source>
</evidence>
<dbReference type="GO" id="GO:0009507">
    <property type="term" value="C:chloroplast"/>
    <property type="evidence" value="ECO:0007669"/>
    <property type="project" value="UniProtKB-SubCell"/>
</dbReference>
<comment type="caution">
    <text evidence="10">The sequence shown here is derived from an EMBL/GenBank/DDBJ whole genome shotgun (WGS) entry which is preliminary data.</text>
</comment>
<dbReference type="GO" id="GO:0016042">
    <property type="term" value="P:lipid catabolic process"/>
    <property type="evidence" value="ECO:0007669"/>
    <property type="project" value="UniProtKB-KW"/>
</dbReference>
<accession>A0AAV9FF86</accession>
<dbReference type="PANTHER" id="PTHR31403:SF54">
    <property type="entry name" value="PHOSPHOLIPASE A(1) DAD1, CHLOROPLASTIC"/>
    <property type="match status" value="1"/>
</dbReference>
<evidence type="ECO:0000256" key="6">
    <source>
        <dbReference type="ARBA" id="ARBA00022946"/>
    </source>
</evidence>
<keyword evidence="4" id="KW-0934">Plastid</keyword>
<evidence type="ECO:0000256" key="8">
    <source>
        <dbReference type="ARBA" id="ARBA00023098"/>
    </source>
</evidence>
<keyword evidence="6" id="KW-0809">Transit peptide</keyword>
<evidence type="ECO:0000256" key="3">
    <source>
        <dbReference type="ARBA" id="ARBA00022528"/>
    </source>
</evidence>
<keyword evidence="3" id="KW-0150">Chloroplast</keyword>
<evidence type="ECO:0000259" key="9">
    <source>
        <dbReference type="Pfam" id="PF01764"/>
    </source>
</evidence>
<evidence type="ECO:0000313" key="10">
    <source>
        <dbReference type="EMBL" id="KAK1324485.1"/>
    </source>
</evidence>
<dbReference type="PANTHER" id="PTHR31403">
    <property type="entry name" value="PHOSPHOLIPASE A1-IBETA2, CHLOROPLASTIC"/>
    <property type="match status" value="1"/>
</dbReference>
<reference evidence="10" key="1">
    <citation type="journal article" date="2023" name="Nat. Commun.">
        <title>Diploid and tetraploid genomes of Acorus and the evolution of monocots.</title>
        <authorList>
            <person name="Ma L."/>
            <person name="Liu K.W."/>
            <person name="Li Z."/>
            <person name="Hsiao Y.Y."/>
            <person name="Qi Y."/>
            <person name="Fu T."/>
            <person name="Tang G.D."/>
            <person name="Zhang D."/>
            <person name="Sun W.H."/>
            <person name="Liu D.K."/>
            <person name="Li Y."/>
            <person name="Chen G.Z."/>
            <person name="Liu X.D."/>
            <person name="Liao X.Y."/>
            <person name="Jiang Y.T."/>
            <person name="Yu X."/>
            <person name="Hao Y."/>
            <person name="Huang J."/>
            <person name="Zhao X.W."/>
            <person name="Ke S."/>
            <person name="Chen Y.Y."/>
            <person name="Wu W.L."/>
            <person name="Hsu J.L."/>
            <person name="Lin Y.F."/>
            <person name="Huang M.D."/>
            <person name="Li C.Y."/>
            <person name="Huang L."/>
            <person name="Wang Z.W."/>
            <person name="Zhao X."/>
            <person name="Zhong W.Y."/>
            <person name="Peng D.H."/>
            <person name="Ahmad S."/>
            <person name="Lan S."/>
            <person name="Zhang J.S."/>
            <person name="Tsai W.C."/>
            <person name="Van de Peer Y."/>
            <person name="Liu Z.J."/>
        </authorList>
    </citation>
    <scope>NUCLEOTIDE SEQUENCE</scope>
    <source>
        <strain evidence="10">CP</strain>
    </source>
</reference>
<evidence type="ECO:0000256" key="2">
    <source>
        <dbReference type="ARBA" id="ARBA00010701"/>
    </source>
</evidence>
<evidence type="ECO:0000256" key="1">
    <source>
        <dbReference type="ARBA" id="ARBA00004229"/>
    </source>
</evidence>